<evidence type="ECO:0000256" key="1">
    <source>
        <dbReference type="SAM" id="MobiDB-lite"/>
    </source>
</evidence>
<gene>
    <name evidence="4" type="ORF">H9737_03485</name>
</gene>
<proteinExistence type="predicted"/>
<feature type="domain" description="Zinc-ribbon" evidence="3">
    <location>
        <begin position="2"/>
        <end position="23"/>
    </location>
</feature>
<evidence type="ECO:0000256" key="2">
    <source>
        <dbReference type="SAM" id="Phobius"/>
    </source>
</evidence>
<evidence type="ECO:0000313" key="5">
    <source>
        <dbReference type="Proteomes" id="UP000824249"/>
    </source>
</evidence>
<sequence>MYCIRCGKEIPADAAFCPLCGARQEEPPVQGACAVPPAEGPVAQSVQGGDGRPKSSVPPYRGPQGAEAPPYDGAPPCEEPAAAEKPINNLGLAGLIVGLFALGISWTYFVGMAAGIVAIALSGAGYSRRKYCRQNGLAVAGMVLGIVALLPTFLFIVFFICFSIAPPHVT</sequence>
<dbReference type="Proteomes" id="UP000824249">
    <property type="component" value="Unassembled WGS sequence"/>
</dbReference>
<dbReference type="Pfam" id="PF13240">
    <property type="entry name" value="Zn_Ribbon_1"/>
    <property type="match status" value="1"/>
</dbReference>
<evidence type="ECO:0000259" key="3">
    <source>
        <dbReference type="Pfam" id="PF13240"/>
    </source>
</evidence>
<feature type="region of interest" description="Disordered" evidence="1">
    <location>
        <begin position="31"/>
        <end position="77"/>
    </location>
</feature>
<keyword evidence="2" id="KW-0472">Membrane</keyword>
<evidence type="ECO:0000313" key="4">
    <source>
        <dbReference type="EMBL" id="HIX46735.1"/>
    </source>
</evidence>
<dbReference type="EMBL" id="DXFD01000053">
    <property type="protein sequence ID" value="HIX46735.1"/>
    <property type="molecule type" value="Genomic_DNA"/>
</dbReference>
<dbReference type="InterPro" id="IPR026870">
    <property type="entry name" value="Zinc_ribbon_dom"/>
</dbReference>
<organism evidence="4 5">
    <name type="scientific">Candidatus Borkfalkia faecigallinarum</name>
    <dbReference type="NCBI Taxonomy" id="2838509"/>
    <lineage>
        <taxon>Bacteria</taxon>
        <taxon>Bacillati</taxon>
        <taxon>Bacillota</taxon>
        <taxon>Clostridia</taxon>
        <taxon>Christensenellales</taxon>
        <taxon>Christensenellaceae</taxon>
        <taxon>Candidatus Borkfalkia</taxon>
    </lineage>
</organism>
<feature type="transmembrane region" description="Helical" evidence="2">
    <location>
        <begin position="95"/>
        <end position="124"/>
    </location>
</feature>
<protein>
    <submittedName>
        <fullName evidence="4">Zinc ribbon domain-containing protein</fullName>
    </submittedName>
</protein>
<reference evidence="4" key="2">
    <citation type="submission" date="2021-04" db="EMBL/GenBank/DDBJ databases">
        <authorList>
            <person name="Gilroy R."/>
        </authorList>
    </citation>
    <scope>NUCLEOTIDE SEQUENCE</scope>
    <source>
        <strain evidence="4">26628</strain>
    </source>
</reference>
<name>A0A9D2AR05_9FIRM</name>
<keyword evidence="2" id="KW-0812">Transmembrane</keyword>
<reference evidence="4" key="1">
    <citation type="journal article" date="2021" name="PeerJ">
        <title>Extensive microbial diversity within the chicken gut microbiome revealed by metagenomics and culture.</title>
        <authorList>
            <person name="Gilroy R."/>
            <person name="Ravi A."/>
            <person name="Getino M."/>
            <person name="Pursley I."/>
            <person name="Horton D.L."/>
            <person name="Alikhan N.F."/>
            <person name="Baker D."/>
            <person name="Gharbi K."/>
            <person name="Hall N."/>
            <person name="Watson M."/>
            <person name="Adriaenssens E.M."/>
            <person name="Foster-Nyarko E."/>
            <person name="Jarju S."/>
            <person name="Secka A."/>
            <person name="Antonio M."/>
            <person name="Oren A."/>
            <person name="Chaudhuri R.R."/>
            <person name="La Ragione R."/>
            <person name="Hildebrand F."/>
            <person name="Pallen M.J."/>
        </authorList>
    </citation>
    <scope>NUCLEOTIDE SEQUENCE</scope>
    <source>
        <strain evidence="4">26628</strain>
    </source>
</reference>
<accession>A0A9D2AR05</accession>
<dbReference type="AlphaFoldDB" id="A0A9D2AR05"/>
<keyword evidence="2" id="KW-1133">Transmembrane helix</keyword>
<feature type="transmembrane region" description="Helical" evidence="2">
    <location>
        <begin position="136"/>
        <end position="165"/>
    </location>
</feature>
<comment type="caution">
    <text evidence="4">The sequence shown here is derived from an EMBL/GenBank/DDBJ whole genome shotgun (WGS) entry which is preliminary data.</text>
</comment>